<evidence type="ECO:0000256" key="9">
    <source>
        <dbReference type="ARBA" id="ARBA00023102"/>
    </source>
</evidence>
<dbReference type="EC" id="1.5.1.5" evidence="12"/>
<dbReference type="PRINTS" id="PR00085">
    <property type="entry name" value="THFDHDRGNASE"/>
</dbReference>
<comment type="pathway">
    <text evidence="1 12">One-carbon metabolism; tetrahydrofolate interconversion.</text>
</comment>
<accession>A0A8A4TTZ7</accession>
<dbReference type="FunFam" id="3.40.50.10860:FF:000005">
    <property type="entry name" value="C-1-tetrahydrofolate synthase, cytoplasmic, putative"/>
    <property type="match status" value="1"/>
</dbReference>
<dbReference type="GO" id="GO:0009086">
    <property type="term" value="P:methionine biosynthetic process"/>
    <property type="evidence" value="ECO:0007669"/>
    <property type="project" value="UniProtKB-KW"/>
</dbReference>
<evidence type="ECO:0000313" key="16">
    <source>
        <dbReference type="Proteomes" id="UP000663929"/>
    </source>
</evidence>
<dbReference type="UniPathway" id="UPA00193"/>
<feature type="binding site" evidence="12">
    <location>
        <position position="230"/>
    </location>
    <ligand>
        <name>NADP(+)</name>
        <dbReference type="ChEBI" id="CHEBI:58349"/>
    </ligand>
</feature>
<dbReference type="GO" id="GO:0004477">
    <property type="term" value="F:methenyltetrahydrofolate cyclohydrolase activity"/>
    <property type="evidence" value="ECO:0007669"/>
    <property type="project" value="UniProtKB-UniRule"/>
</dbReference>
<dbReference type="PROSITE" id="PS00766">
    <property type="entry name" value="THF_DHG_CYH_1"/>
    <property type="match status" value="1"/>
</dbReference>
<dbReference type="InterPro" id="IPR036291">
    <property type="entry name" value="NAD(P)-bd_dom_sf"/>
</dbReference>
<comment type="catalytic activity">
    <reaction evidence="12">
        <text>(6R)-5,10-methylene-5,6,7,8-tetrahydrofolate + NADP(+) = (6R)-5,10-methenyltetrahydrofolate + NADPH</text>
        <dbReference type="Rhea" id="RHEA:22812"/>
        <dbReference type="ChEBI" id="CHEBI:15636"/>
        <dbReference type="ChEBI" id="CHEBI:57455"/>
        <dbReference type="ChEBI" id="CHEBI:57783"/>
        <dbReference type="ChEBI" id="CHEBI:58349"/>
        <dbReference type="EC" id="1.5.1.5"/>
    </reaction>
</comment>
<keyword evidence="6 12" id="KW-0378">Hydrolase</keyword>
<dbReference type="InterPro" id="IPR020631">
    <property type="entry name" value="THF_DH/CycHdrlase_NAD-bd_dom"/>
</dbReference>
<dbReference type="GO" id="GO:0004488">
    <property type="term" value="F:methylenetetrahydrofolate dehydrogenase (NADP+) activity"/>
    <property type="evidence" value="ECO:0007669"/>
    <property type="project" value="UniProtKB-UniRule"/>
</dbReference>
<evidence type="ECO:0000256" key="3">
    <source>
        <dbReference type="ARBA" id="ARBA00022563"/>
    </source>
</evidence>
<keyword evidence="5 12" id="KW-0658">Purine biosynthesis</keyword>
<comment type="subunit">
    <text evidence="2 12">Homodimer.</text>
</comment>
<evidence type="ECO:0000259" key="14">
    <source>
        <dbReference type="Pfam" id="PF02882"/>
    </source>
</evidence>
<keyword evidence="11 12" id="KW-0511">Multifunctional enzyme</keyword>
<evidence type="ECO:0000313" key="15">
    <source>
        <dbReference type="EMBL" id="QTD52588.1"/>
    </source>
</evidence>
<evidence type="ECO:0000259" key="13">
    <source>
        <dbReference type="Pfam" id="PF00763"/>
    </source>
</evidence>
<name>A0A8A4TTZ7_SULCO</name>
<feature type="domain" description="Tetrahydrofolate dehydrogenase/cyclohydrolase NAD(P)-binding" evidence="14">
    <location>
        <begin position="138"/>
        <end position="301"/>
    </location>
</feature>
<dbReference type="HAMAP" id="MF_01576">
    <property type="entry name" value="THF_DHG_CYH"/>
    <property type="match status" value="1"/>
</dbReference>
<keyword evidence="4 12" id="KW-0028">Amino-acid biosynthesis</keyword>
<dbReference type="PANTHER" id="PTHR48099:SF5">
    <property type="entry name" value="C-1-TETRAHYDROFOLATE SYNTHASE, CYTOPLASMIC"/>
    <property type="match status" value="1"/>
</dbReference>
<dbReference type="Proteomes" id="UP000663929">
    <property type="component" value="Chromosome"/>
</dbReference>
<feature type="binding site" evidence="12">
    <location>
        <begin position="164"/>
        <end position="166"/>
    </location>
    <ligand>
        <name>NADP(+)</name>
        <dbReference type="ChEBI" id="CHEBI:58349"/>
    </ligand>
</feature>
<evidence type="ECO:0000256" key="7">
    <source>
        <dbReference type="ARBA" id="ARBA00022857"/>
    </source>
</evidence>
<evidence type="ECO:0000256" key="11">
    <source>
        <dbReference type="ARBA" id="ARBA00023268"/>
    </source>
</evidence>
<keyword evidence="3 12" id="KW-0554">One-carbon metabolism</keyword>
<dbReference type="PANTHER" id="PTHR48099">
    <property type="entry name" value="C-1-TETRAHYDROFOLATE SYNTHASE, CYTOPLASMIC-RELATED"/>
    <property type="match status" value="1"/>
</dbReference>
<comment type="catalytic activity">
    <reaction evidence="12">
        <text>(6R)-5,10-methenyltetrahydrofolate + H2O = (6R)-10-formyltetrahydrofolate + H(+)</text>
        <dbReference type="Rhea" id="RHEA:23700"/>
        <dbReference type="ChEBI" id="CHEBI:15377"/>
        <dbReference type="ChEBI" id="CHEBI:15378"/>
        <dbReference type="ChEBI" id="CHEBI:57455"/>
        <dbReference type="ChEBI" id="CHEBI:195366"/>
        <dbReference type="EC" id="3.5.4.9"/>
    </reaction>
</comment>
<keyword evidence="8 12" id="KW-0560">Oxidoreductase</keyword>
<evidence type="ECO:0000256" key="4">
    <source>
        <dbReference type="ARBA" id="ARBA00022605"/>
    </source>
</evidence>
<dbReference type="GO" id="GO:0006164">
    <property type="term" value="P:purine nucleotide biosynthetic process"/>
    <property type="evidence" value="ECO:0007669"/>
    <property type="project" value="UniProtKB-KW"/>
</dbReference>
<reference evidence="15" key="1">
    <citation type="submission" date="2021-03" db="EMBL/GenBank/DDBJ databases">
        <title>Acanthopleuribacteraceae sp. M133.</title>
        <authorList>
            <person name="Wang G."/>
        </authorList>
    </citation>
    <scope>NUCLEOTIDE SEQUENCE</scope>
    <source>
        <strain evidence="15">M133</strain>
    </source>
</reference>
<dbReference type="CDD" id="cd01080">
    <property type="entry name" value="NAD_bind_m-THF_DH_Cyclohyd"/>
    <property type="match status" value="1"/>
</dbReference>
<sequence>MGKRWPCKATAERLLNESKSRVTELKNKGIEPHLAVVLVGDNPASKVYVSNKVKTCESLGIRSTFHKLEATTSTDDLLRIVDELNHDASVHGILVQLPLPPQIDESRIISGIEPDKDVDGFHPVNVGRLSLGEPGLVPCTPMGVMALLADCGAELSGMHAVVVGRSNIVGKPMAQLLLKANCTVSIIHSRTKNPAELCRQADLVVAAVGRPGLVDASWIKEGALVVDVGINEITDDALAEKLIPADSKKMAAYRKNGRVLYGDVHYASALGRAEMVTPVPGGVGKLTIAQLMANCVLAAERLGSR</sequence>
<dbReference type="Pfam" id="PF00763">
    <property type="entry name" value="THF_DHG_CYH"/>
    <property type="match status" value="1"/>
</dbReference>
<dbReference type="InterPro" id="IPR020867">
    <property type="entry name" value="THF_DH/CycHdrlase_CS"/>
</dbReference>
<dbReference type="EMBL" id="CP071793">
    <property type="protein sequence ID" value="QTD52588.1"/>
    <property type="molecule type" value="Genomic_DNA"/>
</dbReference>
<comment type="caution">
    <text evidence="12">Lacks conserved residue(s) required for the propagation of feature annotation.</text>
</comment>
<evidence type="ECO:0000256" key="12">
    <source>
        <dbReference type="HAMAP-Rule" id="MF_01576"/>
    </source>
</evidence>
<keyword evidence="16" id="KW-1185">Reference proteome</keyword>
<dbReference type="SUPFAM" id="SSF51735">
    <property type="entry name" value="NAD(P)-binding Rossmann-fold domains"/>
    <property type="match status" value="1"/>
</dbReference>
<dbReference type="Gene3D" id="3.40.50.10860">
    <property type="entry name" value="Leucine Dehydrogenase, chain A, domain 1"/>
    <property type="match status" value="1"/>
</dbReference>
<dbReference type="InterPro" id="IPR000672">
    <property type="entry name" value="THF_DH/CycHdrlase"/>
</dbReference>
<dbReference type="GO" id="GO:0035999">
    <property type="term" value="P:tetrahydrofolate interconversion"/>
    <property type="evidence" value="ECO:0007669"/>
    <property type="project" value="UniProtKB-UniRule"/>
</dbReference>
<evidence type="ECO:0000256" key="2">
    <source>
        <dbReference type="ARBA" id="ARBA00011738"/>
    </source>
</evidence>
<protein>
    <recommendedName>
        <fullName evidence="12">Bifunctional protein FolD</fullName>
    </recommendedName>
    <domain>
        <recommendedName>
            <fullName evidence="12">Methylenetetrahydrofolate dehydrogenase</fullName>
            <ecNumber evidence="12">1.5.1.5</ecNumber>
        </recommendedName>
    </domain>
    <domain>
        <recommendedName>
            <fullName evidence="12">Methenyltetrahydrofolate cyclohydrolase</fullName>
            <ecNumber evidence="12">3.5.4.9</ecNumber>
        </recommendedName>
    </domain>
</protein>
<dbReference type="Pfam" id="PF02882">
    <property type="entry name" value="THF_DHG_CYH_C"/>
    <property type="match status" value="1"/>
</dbReference>
<evidence type="ECO:0000256" key="6">
    <source>
        <dbReference type="ARBA" id="ARBA00022801"/>
    </source>
</evidence>
<dbReference type="GO" id="GO:0005829">
    <property type="term" value="C:cytosol"/>
    <property type="evidence" value="ECO:0007669"/>
    <property type="project" value="TreeGrafter"/>
</dbReference>
<dbReference type="AlphaFoldDB" id="A0A8A4TTZ7"/>
<comment type="function">
    <text evidence="12">Catalyzes the oxidation of 5,10-methylenetetrahydrofolate to 5,10-methenyltetrahydrofolate and then the hydrolysis of 5,10-methenyltetrahydrofolate to 10-formyltetrahydrofolate.</text>
</comment>
<dbReference type="Gene3D" id="3.40.50.720">
    <property type="entry name" value="NAD(P)-binding Rossmann-like Domain"/>
    <property type="match status" value="1"/>
</dbReference>
<dbReference type="EC" id="3.5.4.9" evidence="12"/>
<evidence type="ECO:0000256" key="1">
    <source>
        <dbReference type="ARBA" id="ARBA00004777"/>
    </source>
</evidence>
<dbReference type="InterPro" id="IPR046346">
    <property type="entry name" value="Aminoacid_DH-like_N_sf"/>
</dbReference>
<keyword evidence="10 12" id="KW-0486">Methionine biosynthesis</keyword>
<keyword evidence="7 12" id="KW-0521">NADP</keyword>
<dbReference type="KEGG" id="scor:J3U87_08950"/>
<feature type="domain" description="Tetrahydrofolate dehydrogenase/cyclohydrolase catalytic" evidence="13">
    <location>
        <begin position="7"/>
        <end position="119"/>
    </location>
</feature>
<keyword evidence="9 12" id="KW-0368">Histidine biosynthesis</keyword>
<comment type="similarity">
    <text evidence="12">Belongs to the tetrahydrofolate dehydrogenase/cyclohydrolase family.</text>
</comment>
<proteinExistence type="inferred from homology"/>
<evidence type="ECO:0000256" key="10">
    <source>
        <dbReference type="ARBA" id="ARBA00023167"/>
    </source>
</evidence>
<evidence type="ECO:0000256" key="5">
    <source>
        <dbReference type="ARBA" id="ARBA00022755"/>
    </source>
</evidence>
<dbReference type="InterPro" id="IPR020630">
    <property type="entry name" value="THF_DH/CycHdrlase_cat_dom"/>
</dbReference>
<evidence type="ECO:0000256" key="8">
    <source>
        <dbReference type="ARBA" id="ARBA00023002"/>
    </source>
</evidence>
<organism evidence="15 16">
    <name type="scientific">Sulfidibacter corallicola</name>
    <dbReference type="NCBI Taxonomy" id="2818388"/>
    <lineage>
        <taxon>Bacteria</taxon>
        <taxon>Pseudomonadati</taxon>
        <taxon>Acidobacteriota</taxon>
        <taxon>Holophagae</taxon>
        <taxon>Acanthopleuribacterales</taxon>
        <taxon>Acanthopleuribacteraceae</taxon>
        <taxon>Sulfidibacter</taxon>
    </lineage>
</organism>
<gene>
    <name evidence="12" type="primary">folD</name>
    <name evidence="15" type="ORF">J3U87_08950</name>
</gene>
<dbReference type="GO" id="GO:0000105">
    <property type="term" value="P:L-histidine biosynthetic process"/>
    <property type="evidence" value="ECO:0007669"/>
    <property type="project" value="UniProtKB-KW"/>
</dbReference>
<dbReference type="FunFam" id="3.40.50.720:FF:000006">
    <property type="entry name" value="Bifunctional protein FolD"/>
    <property type="match status" value="1"/>
</dbReference>
<dbReference type="RefSeq" id="WP_237382693.1">
    <property type="nucleotide sequence ID" value="NZ_CP071793.1"/>
</dbReference>
<dbReference type="SUPFAM" id="SSF53223">
    <property type="entry name" value="Aminoacid dehydrogenase-like, N-terminal domain"/>
    <property type="match status" value="1"/>
</dbReference>